<dbReference type="Pfam" id="PF11611">
    <property type="entry name" value="DUF4352"/>
    <property type="match status" value="1"/>
</dbReference>
<protein>
    <submittedName>
        <fullName evidence="5">DUF4352 domain-containing protein</fullName>
    </submittedName>
</protein>
<feature type="region of interest" description="Disordered" evidence="2">
    <location>
        <begin position="44"/>
        <end position="81"/>
    </location>
</feature>
<sequence>MNTNRTTWIVAIITGVVCLGVGLTSGWFGHRAYMINELESAFEGAGEDVDGDTEEADAEEADTEPAGPPEADSPDDGLFSYEVTGTERTDTYKDEDCGETYQPDGGEFLVVTLSAENVGDSASMPAVDPGEVTGYTEDGKAFETHTGICSFADETNPGNSTEYEVVFDAPKDTEFTVMELSAWEAPDVAVIEAKKA</sequence>
<proteinExistence type="predicted"/>
<evidence type="ECO:0000256" key="1">
    <source>
        <dbReference type="ARBA" id="ARBA00022729"/>
    </source>
</evidence>
<accession>A0A3N0E1V8</accession>
<comment type="caution">
    <text evidence="5">The sequence shown here is derived from an EMBL/GenBank/DDBJ whole genome shotgun (WGS) entry which is preliminary data.</text>
</comment>
<name>A0A3N0E1V8_9ACTN</name>
<dbReference type="Proteomes" id="UP000269198">
    <property type="component" value="Unassembled WGS sequence"/>
</dbReference>
<organism evidence="5 6">
    <name type="scientific">Halostreptopolyspora alba</name>
    <dbReference type="NCBI Taxonomy" id="2487137"/>
    <lineage>
        <taxon>Bacteria</taxon>
        <taxon>Bacillati</taxon>
        <taxon>Actinomycetota</taxon>
        <taxon>Actinomycetes</taxon>
        <taxon>Streptosporangiales</taxon>
        <taxon>Nocardiopsidaceae</taxon>
        <taxon>Halostreptopolyspora</taxon>
    </lineage>
</organism>
<dbReference type="EMBL" id="RJMB01000029">
    <property type="protein sequence ID" value="RNL81837.1"/>
    <property type="molecule type" value="Genomic_DNA"/>
</dbReference>
<dbReference type="Gene3D" id="2.60.40.1240">
    <property type="match status" value="1"/>
</dbReference>
<dbReference type="InterPro" id="IPR029051">
    <property type="entry name" value="DUF4352"/>
</dbReference>
<evidence type="ECO:0000259" key="4">
    <source>
        <dbReference type="Pfam" id="PF11611"/>
    </source>
</evidence>
<evidence type="ECO:0000256" key="2">
    <source>
        <dbReference type="SAM" id="MobiDB-lite"/>
    </source>
</evidence>
<dbReference type="OrthoDB" id="3430849at2"/>
<evidence type="ECO:0000256" key="3">
    <source>
        <dbReference type="SAM" id="Phobius"/>
    </source>
</evidence>
<reference evidence="5 6" key="1">
    <citation type="submission" date="2018-11" db="EMBL/GenBank/DDBJ databases">
        <title>The genome draft of YIM 96095.</title>
        <authorList>
            <person name="Tang S.-K."/>
            <person name="Chunyu W.-X."/>
            <person name="Feng Y.-Z."/>
        </authorList>
    </citation>
    <scope>NUCLEOTIDE SEQUENCE [LARGE SCALE GENOMIC DNA]</scope>
    <source>
        <strain evidence="5 6">YIM 96095</strain>
    </source>
</reference>
<evidence type="ECO:0000313" key="5">
    <source>
        <dbReference type="EMBL" id="RNL81837.1"/>
    </source>
</evidence>
<dbReference type="InterPro" id="IPR029050">
    <property type="entry name" value="Immunoprotect_excell_Ig-like"/>
</dbReference>
<evidence type="ECO:0000313" key="6">
    <source>
        <dbReference type="Proteomes" id="UP000269198"/>
    </source>
</evidence>
<keyword evidence="1" id="KW-0732">Signal</keyword>
<feature type="transmembrane region" description="Helical" evidence="3">
    <location>
        <begin position="6"/>
        <end position="28"/>
    </location>
</feature>
<dbReference type="AlphaFoldDB" id="A0A3N0E1V8"/>
<feature type="domain" description="DUF4352" evidence="4">
    <location>
        <begin position="77"/>
        <end position="175"/>
    </location>
</feature>
<feature type="compositionally biased region" description="Acidic residues" evidence="2">
    <location>
        <begin position="45"/>
        <end position="63"/>
    </location>
</feature>
<keyword evidence="3" id="KW-0472">Membrane</keyword>
<dbReference type="RefSeq" id="WP_123203215.1">
    <property type="nucleotide sequence ID" value="NZ_RJMB01000029.1"/>
</dbReference>
<keyword evidence="3" id="KW-1133">Transmembrane helix</keyword>
<keyword evidence="6" id="KW-1185">Reference proteome</keyword>
<gene>
    <name evidence="5" type="ORF">EFW17_21360</name>
</gene>
<keyword evidence="3" id="KW-0812">Transmembrane</keyword>